<comment type="function">
    <text evidence="7">Catalyzes the attachment of glutamate to tRNA(Glu) in a two-step reaction: glutamate is first activated by ATP to form Glu-AMP and then transferred to the acceptor end of tRNA(Glu).</text>
</comment>
<dbReference type="eggNOG" id="COG0008">
    <property type="taxonomic scope" value="Bacteria"/>
</dbReference>
<evidence type="ECO:0000259" key="10">
    <source>
        <dbReference type="Pfam" id="PF19269"/>
    </source>
</evidence>
<dbReference type="FunFam" id="3.40.50.620:FF:000045">
    <property type="entry name" value="Glutamate--tRNA ligase, mitochondrial"/>
    <property type="match status" value="1"/>
</dbReference>
<dbReference type="STRING" id="391625.PPSIR1_18152"/>
<feature type="binding site" evidence="7">
    <location>
        <position position="124"/>
    </location>
    <ligand>
        <name>Zn(2+)</name>
        <dbReference type="ChEBI" id="CHEBI:29105"/>
    </ligand>
</feature>
<evidence type="ECO:0000313" key="11">
    <source>
        <dbReference type="EMBL" id="EDM76618.1"/>
    </source>
</evidence>
<evidence type="ECO:0000256" key="6">
    <source>
        <dbReference type="ARBA" id="ARBA00023146"/>
    </source>
</evidence>
<dbReference type="GO" id="GO:0000049">
    <property type="term" value="F:tRNA binding"/>
    <property type="evidence" value="ECO:0007669"/>
    <property type="project" value="InterPro"/>
</dbReference>
<feature type="region of interest" description="Disordered" evidence="8">
    <location>
        <begin position="1"/>
        <end position="28"/>
    </location>
</feature>
<comment type="catalytic activity">
    <reaction evidence="7">
        <text>tRNA(Glu) + L-glutamate + ATP = L-glutamyl-tRNA(Glu) + AMP + diphosphate</text>
        <dbReference type="Rhea" id="RHEA:23540"/>
        <dbReference type="Rhea" id="RHEA-COMP:9663"/>
        <dbReference type="Rhea" id="RHEA-COMP:9680"/>
        <dbReference type="ChEBI" id="CHEBI:29985"/>
        <dbReference type="ChEBI" id="CHEBI:30616"/>
        <dbReference type="ChEBI" id="CHEBI:33019"/>
        <dbReference type="ChEBI" id="CHEBI:78442"/>
        <dbReference type="ChEBI" id="CHEBI:78520"/>
        <dbReference type="ChEBI" id="CHEBI:456215"/>
        <dbReference type="EC" id="6.1.1.17"/>
    </reaction>
</comment>
<keyword evidence="2 7" id="KW-0436">Ligase</keyword>
<organism evidence="11 12">
    <name type="scientific">Plesiocystis pacifica SIR-1</name>
    <dbReference type="NCBI Taxonomy" id="391625"/>
    <lineage>
        <taxon>Bacteria</taxon>
        <taxon>Pseudomonadati</taxon>
        <taxon>Myxococcota</taxon>
        <taxon>Polyangia</taxon>
        <taxon>Nannocystales</taxon>
        <taxon>Nannocystaceae</taxon>
        <taxon>Plesiocystis</taxon>
    </lineage>
</organism>
<comment type="similarity">
    <text evidence="1 7">Belongs to the class-I aminoacyl-tRNA synthetase family. Glutamate--tRNA ligase type 1 subfamily.</text>
</comment>
<dbReference type="GO" id="GO:0006424">
    <property type="term" value="P:glutamyl-tRNA aminoacylation"/>
    <property type="evidence" value="ECO:0007669"/>
    <property type="project" value="UniProtKB-UniRule"/>
</dbReference>
<feature type="domain" description="Glutamyl/glutaminyl-tRNA synthetase class Ib catalytic" evidence="9">
    <location>
        <begin position="20"/>
        <end position="335"/>
    </location>
</feature>
<dbReference type="InterPro" id="IPR020058">
    <property type="entry name" value="Glu/Gln-tRNA-synth_Ib_cat-dom"/>
</dbReference>
<evidence type="ECO:0000313" key="12">
    <source>
        <dbReference type="Proteomes" id="UP000005801"/>
    </source>
</evidence>
<dbReference type="RefSeq" id="WP_006974186.1">
    <property type="nucleotide sequence ID" value="NZ_ABCS01000061.1"/>
</dbReference>
<dbReference type="SUPFAM" id="SSF52374">
    <property type="entry name" value="Nucleotidylyl transferase"/>
    <property type="match status" value="1"/>
</dbReference>
<dbReference type="InterPro" id="IPR004527">
    <property type="entry name" value="Glu-tRNA-ligase_bac/mito"/>
</dbReference>
<keyword evidence="6 7" id="KW-0030">Aminoacyl-tRNA synthetase</keyword>
<sequence>MTGQGSPAPDSSPSTAGAPRVRIAPSPTGDPHVGTAYIGLFNYVFARKHGGKFILRIEDTDRKRSTKSSEEAILAALRWLGLEWDEGPDVGGPHGPYRQSERLDLYKRHVQQLLDAGLAYRCFCTPERLADLRKQQEAAKASRYGYDRHCRDLDPAESLRRAEAGEPYVVRLKMPLTGTCVIEDGLRGSINREYGESDDQVLQKSDGFPTYHLANVVDDHEMGITHVIRGEEWISSTPKHIVLYEAFGWEAPRFFHLGLLRNPNGSKLSKRKNPVSVDYYRELGFLPESMLNYLGTMGFSISGDRDRFTLDEMIEAFDWSRVSAGGPVFDPVKLRAFNKQDLMAMDLDELQRRFVESVLRPDRLRLLLAQAQKRVDLLDEVLPWGAYFFGGGVDYKAIEKKFRIKGRTRKETIKALSAYLEAIERDERARAFTAAGLEAFTEEFVESIGWNKKFYQLLRVATTGQAKTPGLFETMELVGKDRARQRIRDAVAHMKAGENW</sequence>
<evidence type="ECO:0000256" key="3">
    <source>
        <dbReference type="ARBA" id="ARBA00022741"/>
    </source>
</evidence>
<dbReference type="CDD" id="cd00808">
    <property type="entry name" value="GluRS_core"/>
    <property type="match status" value="1"/>
</dbReference>
<dbReference type="Proteomes" id="UP000005801">
    <property type="component" value="Unassembled WGS sequence"/>
</dbReference>
<dbReference type="GO" id="GO:0008270">
    <property type="term" value="F:zinc ion binding"/>
    <property type="evidence" value="ECO:0007669"/>
    <property type="project" value="UniProtKB-UniRule"/>
</dbReference>
<evidence type="ECO:0000256" key="2">
    <source>
        <dbReference type="ARBA" id="ARBA00022598"/>
    </source>
</evidence>
<feature type="binding site" evidence="7">
    <location>
        <position position="150"/>
    </location>
    <ligand>
        <name>Zn(2+)</name>
        <dbReference type="ChEBI" id="CHEBI:29105"/>
    </ligand>
</feature>
<keyword evidence="3 7" id="KW-0547">Nucleotide-binding</keyword>
<dbReference type="GO" id="GO:0005524">
    <property type="term" value="F:ATP binding"/>
    <property type="evidence" value="ECO:0007669"/>
    <property type="project" value="UniProtKB-UniRule"/>
</dbReference>
<feature type="short sequence motif" description="'HIGH' region" evidence="7">
    <location>
        <begin position="25"/>
        <end position="35"/>
    </location>
</feature>
<proteinExistence type="inferred from homology"/>
<dbReference type="EMBL" id="ABCS01000061">
    <property type="protein sequence ID" value="EDM76618.1"/>
    <property type="molecule type" value="Genomic_DNA"/>
</dbReference>
<keyword evidence="12" id="KW-1185">Reference proteome</keyword>
<comment type="subcellular location">
    <subcellularLocation>
        <location evidence="7">Cytoplasm</location>
    </subcellularLocation>
</comment>
<gene>
    <name evidence="7 11" type="primary">gltX</name>
    <name evidence="11" type="ORF">PPSIR1_18152</name>
</gene>
<dbReference type="EC" id="6.1.1.17" evidence="7"/>
<dbReference type="InterPro" id="IPR008925">
    <property type="entry name" value="aa_tRNA-synth_I_cd-bd_sf"/>
</dbReference>
<dbReference type="InterPro" id="IPR049940">
    <property type="entry name" value="GluQ/Sye"/>
</dbReference>
<comment type="caution">
    <text evidence="11">The sequence shown here is derived from an EMBL/GenBank/DDBJ whole genome shotgun (WGS) entry which is preliminary data.</text>
</comment>
<dbReference type="InterPro" id="IPR045462">
    <property type="entry name" value="aa-tRNA-synth_I_cd-bd"/>
</dbReference>
<keyword evidence="5 7" id="KW-0648">Protein biosynthesis</keyword>
<dbReference type="InterPro" id="IPR020751">
    <property type="entry name" value="aa-tRNA-synth_I_codon-bd_sub2"/>
</dbReference>
<keyword evidence="7" id="KW-0963">Cytoplasm</keyword>
<evidence type="ECO:0000256" key="5">
    <source>
        <dbReference type="ARBA" id="ARBA00022917"/>
    </source>
</evidence>
<dbReference type="Gene3D" id="3.40.50.620">
    <property type="entry name" value="HUPs"/>
    <property type="match status" value="1"/>
</dbReference>
<feature type="short sequence motif" description="'KMSKS' region" evidence="7">
    <location>
        <begin position="267"/>
        <end position="271"/>
    </location>
</feature>
<dbReference type="PANTHER" id="PTHR43311">
    <property type="entry name" value="GLUTAMATE--TRNA LIGASE"/>
    <property type="match status" value="1"/>
</dbReference>
<feature type="binding site" evidence="7">
    <location>
        <position position="270"/>
    </location>
    <ligand>
        <name>ATP</name>
        <dbReference type="ChEBI" id="CHEBI:30616"/>
    </ligand>
</feature>
<feature type="compositionally biased region" description="Polar residues" evidence="8">
    <location>
        <begin position="1"/>
        <end position="15"/>
    </location>
</feature>
<dbReference type="OrthoDB" id="9807503at2"/>
<dbReference type="Gene3D" id="1.10.10.350">
    <property type="match status" value="1"/>
</dbReference>
<feature type="binding site" evidence="7">
    <location>
        <position position="122"/>
    </location>
    <ligand>
        <name>Zn(2+)</name>
        <dbReference type="ChEBI" id="CHEBI:29105"/>
    </ligand>
</feature>
<dbReference type="InterPro" id="IPR014729">
    <property type="entry name" value="Rossmann-like_a/b/a_fold"/>
</dbReference>
<evidence type="ECO:0000256" key="1">
    <source>
        <dbReference type="ARBA" id="ARBA00007894"/>
    </source>
</evidence>
<dbReference type="AlphaFoldDB" id="A6GBU5"/>
<dbReference type="PANTHER" id="PTHR43311:SF2">
    <property type="entry name" value="GLUTAMATE--TRNA LIGASE, MITOCHONDRIAL-RELATED"/>
    <property type="match status" value="1"/>
</dbReference>
<dbReference type="SUPFAM" id="SSF48163">
    <property type="entry name" value="An anticodon-binding domain of class I aminoacyl-tRNA synthetases"/>
    <property type="match status" value="1"/>
</dbReference>
<dbReference type="GO" id="GO:0005829">
    <property type="term" value="C:cytosol"/>
    <property type="evidence" value="ECO:0007669"/>
    <property type="project" value="TreeGrafter"/>
</dbReference>
<keyword evidence="4 7" id="KW-0067">ATP-binding</keyword>
<keyword evidence="7" id="KW-0862">Zinc</keyword>
<dbReference type="HAMAP" id="MF_00022">
    <property type="entry name" value="Glu_tRNA_synth_type1"/>
    <property type="match status" value="1"/>
</dbReference>
<accession>A6GBU5</accession>
<comment type="cofactor">
    <cofactor evidence="7">
        <name>Zn(2+)</name>
        <dbReference type="ChEBI" id="CHEBI:29105"/>
    </cofactor>
    <text evidence="7">Binds 1 zinc ion per subunit.</text>
</comment>
<comment type="subunit">
    <text evidence="7">Monomer.</text>
</comment>
<dbReference type="PRINTS" id="PR00987">
    <property type="entry name" value="TRNASYNTHGLU"/>
</dbReference>
<dbReference type="InterPro" id="IPR000924">
    <property type="entry name" value="Glu/Gln-tRNA-synth"/>
</dbReference>
<evidence type="ECO:0000256" key="4">
    <source>
        <dbReference type="ARBA" id="ARBA00022840"/>
    </source>
</evidence>
<feature type="binding site" evidence="7">
    <location>
        <position position="152"/>
    </location>
    <ligand>
        <name>Zn(2+)</name>
        <dbReference type="ChEBI" id="CHEBI:29105"/>
    </ligand>
</feature>
<dbReference type="GO" id="GO:0004818">
    <property type="term" value="F:glutamate-tRNA ligase activity"/>
    <property type="evidence" value="ECO:0007669"/>
    <property type="project" value="UniProtKB-UniRule"/>
</dbReference>
<keyword evidence="7" id="KW-0479">Metal-binding</keyword>
<feature type="domain" description="Aminoacyl-tRNA synthetase class I anticodon-binding" evidence="10">
    <location>
        <begin position="357"/>
        <end position="490"/>
    </location>
</feature>
<evidence type="ECO:0000259" key="9">
    <source>
        <dbReference type="Pfam" id="PF00749"/>
    </source>
</evidence>
<dbReference type="InterPro" id="IPR001412">
    <property type="entry name" value="aa-tRNA-synth_I_CS"/>
</dbReference>
<dbReference type="InterPro" id="IPR033910">
    <property type="entry name" value="GluRS_core"/>
</dbReference>
<name>A6GBU5_9BACT</name>
<reference evidence="11 12" key="1">
    <citation type="submission" date="2007-06" db="EMBL/GenBank/DDBJ databases">
        <authorList>
            <person name="Shimkets L."/>
            <person name="Ferriera S."/>
            <person name="Johnson J."/>
            <person name="Kravitz S."/>
            <person name="Beeson K."/>
            <person name="Sutton G."/>
            <person name="Rogers Y.-H."/>
            <person name="Friedman R."/>
            <person name="Frazier M."/>
            <person name="Venter J.C."/>
        </authorList>
    </citation>
    <scope>NUCLEOTIDE SEQUENCE [LARGE SCALE GENOMIC DNA]</scope>
    <source>
        <strain evidence="11 12">SIR-1</strain>
    </source>
</reference>
<dbReference type="Pfam" id="PF00749">
    <property type="entry name" value="tRNA-synt_1c"/>
    <property type="match status" value="1"/>
</dbReference>
<dbReference type="Pfam" id="PF19269">
    <property type="entry name" value="Anticodon_2"/>
    <property type="match status" value="1"/>
</dbReference>
<evidence type="ECO:0000256" key="7">
    <source>
        <dbReference type="HAMAP-Rule" id="MF_00022"/>
    </source>
</evidence>
<dbReference type="NCBIfam" id="TIGR00464">
    <property type="entry name" value="gltX_bact"/>
    <property type="match status" value="1"/>
</dbReference>
<evidence type="ECO:0000256" key="8">
    <source>
        <dbReference type="SAM" id="MobiDB-lite"/>
    </source>
</evidence>
<dbReference type="PROSITE" id="PS00178">
    <property type="entry name" value="AA_TRNA_LIGASE_I"/>
    <property type="match status" value="1"/>
</dbReference>
<protein>
    <recommendedName>
        <fullName evidence="7">Glutamate--tRNA ligase</fullName>
        <ecNumber evidence="7">6.1.1.17</ecNumber>
    </recommendedName>
    <alternativeName>
        <fullName evidence="7">Glutamyl-tRNA synthetase</fullName>
        <shortName evidence="7">GluRS</shortName>
    </alternativeName>
</protein>